<accession>A0A4Q1TFG7</accession>
<dbReference type="InterPro" id="IPR050660">
    <property type="entry name" value="NEK_Ser/Thr_kinase"/>
</dbReference>
<dbReference type="InterPro" id="IPR008271">
    <property type="entry name" value="Ser/Thr_kinase_AS"/>
</dbReference>
<organism evidence="7 8">
    <name type="scientific">Rhizobium leguminosarum</name>
    <dbReference type="NCBI Taxonomy" id="384"/>
    <lineage>
        <taxon>Bacteria</taxon>
        <taxon>Pseudomonadati</taxon>
        <taxon>Pseudomonadota</taxon>
        <taxon>Alphaproteobacteria</taxon>
        <taxon>Hyphomicrobiales</taxon>
        <taxon>Rhizobiaceae</taxon>
        <taxon>Rhizobium/Agrobacterium group</taxon>
        <taxon>Rhizobium</taxon>
    </lineage>
</organism>
<evidence type="ECO:0000256" key="5">
    <source>
        <dbReference type="ARBA" id="ARBA00022840"/>
    </source>
</evidence>
<dbReference type="InterPro" id="IPR011009">
    <property type="entry name" value="Kinase-like_dom_sf"/>
</dbReference>
<dbReference type="AlphaFoldDB" id="A0A4Q1TFG7"/>
<dbReference type="GO" id="GO:0004674">
    <property type="term" value="F:protein serine/threonine kinase activity"/>
    <property type="evidence" value="ECO:0007669"/>
    <property type="project" value="UniProtKB-EC"/>
</dbReference>
<dbReference type="PROSITE" id="PS50011">
    <property type="entry name" value="PROTEIN_KINASE_DOM"/>
    <property type="match status" value="1"/>
</dbReference>
<dbReference type="GO" id="GO:0005524">
    <property type="term" value="F:ATP binding"/>
    <property type="evidence" value="ECO:0007669"/>
    <property type="project" value="UniProtKB-KW"/>
</dbReference>
<dbReference type="PANTHER" id="PTHR43671">
    <property type="entry name" value="SERINE/THREONINE-PROTEIN KINASE NEK"/>
    <property type="match status" value="1"/>
</dbReference>
<proteinExistence type="predicted"/>
<evidence type="ECO:0000313" key="7">
    <source>
        <dbReference type="EMBL" id="RXT16515.1"/>
    </source>
</evidence>
<dbReference type="PANTHER" id="PTHR43671:SF13">
    <property type="entry name" value="SERINE_THREONINE-PROTEIN KINASE NEK2"/>
    <property type="match status" value="1"/>
</dbReference>
<dbReference type="Pfam" id="PF00069">
    <property type="entry name" value="Pkinase"/>
    <property type="match status" value="1"/>
</dbReference>
<dbReference type="PROSITE" id="PS00108">
    <property type="entry name" value="PROTEIN_KINASE_ST"/>
    <property type="match status" value="1"/>
</dbReference>
<sequence length="489" mass="53994">MIEIRLSRGLWRLDDGRPLGPAGGFGEVFYGDGEDGPVAIKRLKITADAAAHREMNIGQALSSRRLDHVVPIFDHGQDANSDRYYLVMPVCDFSLQDRIGKSGPLGWEQAKDVALDIISGLEEVGDIVHRDLKPANILYHDGRWKIADFGIAKFVQDSTSIETLRRSLTPTYAAPEQWRGERPAGATDVYALGCILHAMINGRPPFLGTVDDVREAHLKSEPPSLNGVDQRLEGFVRLMLRKNAENRPSLERCRKVISEVSARPLRAGSEGLAIAGAKVVQQQLAAEAARRAEEDARQTRQVAADEAISELRGIMSRLFDEIAAASEVVERSDRGVKLGTAELAYDQPTRLAETDAQSGWDVLAASKMRVGGRVDRQAYHQPEFYVFNATLAYAKIPDDTSYRWREVSFFNWRHGSMENAPVALNPSSQEFHLALSNVVSGWQTAFGPAAIDGEDEEGFAERWIKLFTKAVGGRLNPPSGLPLSPSYFK</sequence>
<keyword evidence="2" id="KW-0808">Transferase</keyword>
<dbReference type="EC" id="2.7.11.1" evidence="1"/>
<comment type="caution">
    <text evidence="7">The sequence shown here is derived from an EMBL/GenBank/DDBJ whole genome shotgun (WGS) entry which is preliminary data.</text>
</comment>
<evidence type="ECO:0000256" key="1">
    <source>
        <dbReference type="ARBA" id="ARBA00012513"/>
    </source>
</evidence>
<dbReference type="RefSeq" id="WP_129422252.1">
    <property type="nucleotide sequence ID" value="NZ_MZMU01000025.1"/>
</dbReference>
<dbReference type="InterPro" id="IPR000719">
    <property type="entry name" value="Prot_kinase_dom"/>
</dbReference>
<evidence type="ECO:0000313" key="8">
    <source>
        <dbReference type="Proteomes" id="UP000290767"/>
    </source>
</evidence>
<name>A0A4Q1TFG7_RHILE</name>
<keyword evidence="4" id="KW-0418">Kinase</keyword>
<dbReference type="Proteomes" id="UP000290767">
    <property type="component" value="Unassembled WGS sequence"/>
</dbReference>
<feature type="domain" description="Protein kinase" evidence="6">
    <location>
        <begin position="14"/>
        <end position="266"/>
    </location>
</feature>
<dbReference type="SMART" id="SM00220">
    <property type="entry name" value="S_TKc"/>
    <property type="match status" value="1"/>
</dbReference>
<keyword evidence="5" id="KW-0067">ATP-binding</keyword>
<dbReference type="SUPFAM" id="SSF56112">
    <property type="entry name" value="Protein kinase-like (PK-like)"/>
    <property type="match status" value="1"/>
</dbReference>
<evidence type="ECO:0000256" key="4">
    <source>
        <dbReference type="ARBA" id="ARBA00022777"/>
    </source>
</evidence>
<dbReference type="EMBL" id="MZMU01000025">
    <property type="protein sequence ID" value="RXT16515.1"/>
    <property type="molecule type" value="Genomic_DNA"/>
</dbReference>
<gene>
    <name evidence="7" type="ORF">B5P46_31945</name>
</gene>
<reference evidence="7 8" key="1">
    <citation type="submission" date="2017-03" db="EMBL/GenBank/DDBJ databases">
        <authorList>
            <person name="Safronova V.I."/>
            <person name="Sazanova A.L."/>
            <person name="Chirak E.R."/>
        </authorList>
    </citation>
    <scope>NUCLEOTIDE SEQUENCE [LARGE SCALE GENOMIC DNA]</scope>
    <source>
        <strain evidence="7 8">Tri-43</strain>
    </source>
</reference>
<keyword evidence="3" id="KW-0547">Nucleotide-binding</keyword>
<evidence type="ECO:0000259" key="6">
    <source>
        <dbReference type="PROSITE" id="PS50011"/>
    </source>
</evidence>
<protein>
    <recommendedName>
        <fullName evidence="1">non-specific serine/threonine protein kinase</fullName>
        <ecNumber evidence="1">2.7.11.1</ecNumber>
    </recommendedName>
</protein>
<evidence type="ECO:0000256" key="3">
    <source>
        <dbReference type="ARBA" id="ARBA00022741"/>
    </source>
</evidence>
<dbReference type="Gene3D" id="1.10.510.10">
    <property type="entry name" value="Transferase(Phosphotransferase) domain 1"/>
    <property type="match status" value="1"/>
</dbReference>
<dbReference type="CDD" id="cd14014">
    <property type="entry name" value="STKc_PknB_like"/>
    <property type="match status" value="1"/>
</dbReference>
<evidence type="ECO:0000256" key="2">
    <source>
        <dbReference type="ARBA" id="ARBA00022679"/>
    </source>
</evidence>